<feature type="non-terminal residue" evidence="2">
    <location>
        <position position="88"/>
    </location>
</feature>
<keyword evidence="1" id="KW-0812">Transmembrane</keyword>
<keyword evidence="1" id="KW-0472">Membrane</keyword>
<evidence type="ECO:0000256" key="1">
    <source>
        <dbReference type="SAM" id="Phobius"/>
    </source>
</evidence>
<proteinExistence type="predicted"/>
<protein>
    <recommendedName>
        <fullName evidence="4">AsmA family protein</fullName>
    </recommendedName>
</protein>
<feature type="transmembrane region" description="Helical" evidence="1">
    <location>
        <begin position="12"/>
        <end position="32"/>
    </location>
</feature>
<comment type="caution">
    <text evidence="2">The sequence shown here is derived from an EMBL/GenBank/DDBJ whole genome shotgun (WGS) entry which is preliminary data.</text>
</comment>
<reference evidence="2 3" key="1">
    <citation type="journal article" date="2011" name="ISME J.">
        <title>Community ecology of hot spring cyanobacterial mats: predominant populations and their functional potential.</title>
        <authorList>
            <person name="Klatt C.G."/>
            <person name="Wood J.M."/>
            <person name="Rusch D.B."/>
            <person name="Bateson M.M."/>
            <person name="Hamamura N."/>
            <person name="Heidelberg J.F."/>
            <person name="Grossman A.R."/>
            <person name="Bhaya D."/>
            <person name="Cohan F.M."/>
            <person name="Kuhl M."/>
            <person name="Bryant D.A."/>
            <person name="Ward D.M."/>
        </authorList>
    </citation>
    <scope>NUCLEOTIDE SEQUENCE [LARGE SCALE GENOMIC DNA]</scope>
    <source>
        <strain evidence="2">OS</strain>
    </source>
</reference>
<organism evidence="2 3">
    <name type="scientific">Candidatus Thermochlorobacter aerophilus</name>
    <dbReference type="NCBI Taxonomy" id="1868324"/>
    <lineage>
        <taxon>Bacteria</taxon>
        <taxon>Pseudomonadati</taxon>
        <taxon>Chlorobiota</taxon>
        <taxon>Chlorobiia</taxon>
        <taxon>Chlorobiales</taxon>
        <taxon>Candidatus Thermochlorobacteriaceae</taxon>
        <taxon>Candidatus Thermochlorobacter</taxon>
    </lineage>
</organism>
<evidence type="ECO:0000313" key="2">
    <source>
        <dbReference type="EMBL" id="RFM24633.1"/>
    </source>
</evidence>
<gene>
    <name evidence="2" type="ORF">D0433_04780</name>
</gene>
<dbReference type="Proteomes" id="UP000266389">
    <property type="component" value="Unassembled WGS sequence"/>
</dbReference>
<accession>A0A395M1G7</accession>
<dbReference type="AlphaFoldDB" id="A0A395M1G7"/>
<name>A0A395M1G7_9BACT</name>
<sequence length="88" mass="10184">MTMPRFFMFLRRTLYVLITMVFLAFVGLYLFLNTSLGERFLKSFAEKQFAMLFNGRLTIERAELAFPTSLTLHGVKIFIADDSTESLS</sequence>
<keyword evidence="1" id="KW-1133">Transmembrane helix</keyword>
<evidence type="ECO:0008006" key="4">
    <source>
        <dbReference type="Google" id="ProtNLM"/>
    </source>
</evidence>
<evidence type="ECO:0000313" key="3">
    <source>
        <dbReference type="Proteomes" id="UP000266389"/>
    </source>
</evidence>
<dbReference type="EMBL" id="PHFL01000033">
    <property type="protein sequence ID" value="RFM24633.1"/>
    <property type="molecule type" value="Genomic_DNA"/>
</dbReference>